<dbReference type="InterPro" id="IPR027372">
    <property type="entry name" value="Phytase-like_dom"/>
</dbReference>
<dbReference type="EMBL" id="JAABLQ010000001">
    <property type="protein sequence ID" value="NBN78517.1"/>
    <property type="molecule type" value="Genomic_DNA"/>
</dbReference>
<evidence type="ECO:0000313" key="1">
    <source>
        <dbReference type="EMBL" id="NBN78517.1"/>
    </source>
</evidence>
<dbReference type="RefSeq" id="WP_161674705.1">
    <property type="nucleotide sequence ID" value="NZ_JAABLP010000001.1"/>
</dbReference>
<accession>A0A7X5F2D8</accession>
<dbReference type="AlphaFoldDB" id="A0A7X5F2D8"/>
<protein>
    <submittedName>
        <fullName evidence="1">Glycerophosphodiester phosphodiesterase</fullName>
    </submittedName>
</protein>
<keyword evidence="2" id="KW-1185">Reference proteome</keyword>
<reference evidence="2" key="1">
    <citation type="submission" date="2020-01" db="EMBL/GenBank/DDBJ databases">
        <authorList>
            <person name="Fang Y."/>
            <person name="Sun R."/>
            <person name="Nie L."/>
            <person name="He J."/>
            <person name="Hao L."/>
            <person name="Wang L."/>
            <person name="Su S."/>
            <person name="Lv E."/>
            <person name="Zhang Z."/>
            <person name="Xie R."/>
            <person name="Liu H."/>
        </authorList>
    </citation>
    <scope>NUCLEOTIDE SEQUENCE [LARGE SCALE GENOMIC DNA]</scope>
    <source>
        <strain evidence="2">XCT-53</strain>
    </source>
</reference>
<organism evidence="1 2">
    <name type="scientific">Pannonibacter tanglangensis</name>
    <dbReference type="NCBI Taxonomy" id="2750084"/>
    <lineage>
        <taxon>Bacteria</taxon>
        <taxon>Pseudomonadati</taxon>
        <taxon>Pseudomonadota</taxon>
        <taxon>Alphaproteobacteria</taxon>
        <taxon>Hyphomicrobiales</taxon>
        <taxon>Stappiaceae</taxon>
        <taxon>Pannonibacter</taxon>
    </lineage>
</organism>
<evidence type="ECO:0000313" key="2">
    <source>
        <dbReference type="Proteomes" id="UP000586722"/>
    </source>
</evidence>
<name>A0A7X5F2D8_9HYPH</name>
<proteinExistence type="predicted"/>
<gene>
    <name evidence="1" type="ORF">GWI72_09580</name>
</gene>
<sequence length="429" mass="46114">MTTCLSAAAQQEFTATLAGHAVLPARTFVAAPADAPAVLQTSGKFTGKTPVRITTEAGTGETLPIKGQPVQGFSGIKSLGNGTFLVGSDNGFGSKLNSPDAMLMFHEVKPDFATGSVQVVKTTFLSDPSRIVPFVISGEATDTRYLTGADFDLEGFQPVGDKLYIGEEFGPYVISVDRATGKVLSFNETEANGGKVRSPDHFAVNVPNPDGKMPELNLKRSKGYEGFAAAPDGSRLYALAEGPMWNVEKAAYETVDGNEAASILEFDTASNTWTGRSWLYRFEANGHAIGDFNMIDATRGLIIERDNGEGDAELACKDGATTGCFKSPAKFKRVYLVDLAVEPGKPVRKIAYIDLMNIKDPNGVARLGKRADGRFTFPFFTIENVDKVDDTTLIVANDNNFPFSKGRAVDAIDNNEFILLNVGDFLKAR</sequence>
<dbReference type="Proteomes" id="UP000586722">
    <property type="component" value="Unassembled WGS sequence"/>
</dbReference>
<dbReference type="Pfam" id="PF13449">
    <property type="entry name" value="Phytase-like"/>
    <property type="match status" value="1"/>
</dbReference>
<dbReference type="PANTHER" id="PTHR37957:SF1">
    <property type="entry name" value="PHYTASE-LIKE DOMAIN-CONTAINING PROTEIN"/>
    <property type="match status" value="1"/>
</dbReference>
<comment type="caution">
    <text evidence="1">The sequence shown here is derived from an EMBL/GenBank/DDBJ whole genome shotgun (WGS) entry which is preliminary data.</text>
</comment>
<dbReference type="PANTHER" id="PTHR37957">
    <property type="entry name" value="BLR7070 PROTEIN"/>
    <property type="match status" value="1"/>
</dbReference>